<dbReference type="InterPro" id="IPR001202">
    <property type="entry name" value="WW_dom"/>
</dbReference>
<dbReference type="PROSITE" id="PS51676">
    <property type="entry name" value="FF"/>
    <property type="match status" value="3"/>
</dbReference>
<accession>A0A0E9NIA5</accession>
<feature type="domain" description="WW" evidence="7">
    <location>
        <begin position="1"/>
        <end position="31"/>
    </location>
</feature>
<dbReference type="PANTHER" id="PTHR11864:SF0">
    <property type="entry name" value="PRP40 PRE-MRNA PROCESSING FACTOR 40 HOMOLOG A (YEAST)"/>
    <property type="match status" value="1"/>
</dbReference>
<keyword evidence="5" id="KW-0539">Nucleus</keyword>
<dbReference type="Gene3D" id="1.10.10.440">
    <property type="entry name" value="FF domain"/>
    <property type="match status" value="5"/>
</dbReference>
<dbReference type="EMBL" id="BACD03000022">
    <property type="protein sequence ID" value="GAO49401.1"/>
    <property type="molecule type" value="Genomic_DNA"/>
</dbReference>
<dbReference type="Pfam" id="PF01846">
    <property type="entry name" value="FF"/>
    <property type="match status" value="4"/>
</dbReference>
<dbReference type="Proteomes" id="UP000033140">
    <property type="component" value="Unassembled WGS sequence"/>
</dbReference>
<name>A0A0E9NIA5_SAICN</name>
<dbReference type="Pfam" id="PF00397">
    <property type="entry name" value="WW"/>
    <property type="match status" value="1"/>
</dbReference>
<sequence>MAAWVEHSTAEGRVYYYNSDTKQSVWEKPDELRTPAERALDKLDWKEFTTADGRKYWNNKLTGKSVWDMPPEYKEALETVAEPDDQTGALTVGLGEKDDDTEDADRQIALRGSMMGVNPVDGSAIPMSQRYIRSDRDVPQYSSYEDAEAAFSRLLRQSRVAADWSWEKTMRIVILEPHYRALKDPKERRDAFNKYIADLQAEQEVKEKDRMAKLRTDFLTMLRTHPEIKSYTRWTTARPILEGETAFKAMPNEHEAQRFFDEYIQEKKRREVEEERDSRRDALDAFTRLLHSLSLEPYTRWSEAQEALEDSDAFKTDPKFKCLTKLDLLSIFESHIKSLERAFNDQRQLQKATKFRNERKNREAFASCLDALRREGRIQANTKWMDVHEIIKHDERYTNMLGQSGSTPLDLFWDVIDQIERDIRQKKDIALDVLTSRRFELTENTPVTDFMDVMQSDPRTAQFDVEVLTIIFNQLQEKLLRRAESNRRGDDRRQRRRMDDLRSAMKHLKPPVGVDDTWEMVRPRIEGLEEYRALESEELCKSAFEKYIRRLKEKMEDERSRREGTPGSRRGGESHRSSHRDRERDLRRSLEPYDRDRRRDRSRTYDRDERDRDYMRASRYHDDRESRRRSREPSIGRSGEDEARKRPRVTYDIEVPKGDVTEQAVLPKLREEESSEEEGEIH</sequence>
<evidence type="ECO:0000256" key="2">
    <source>
        <dbReference type="ARBA" id="ARBA00022664"/>
    </source>
</evidence>
<proteinExistence type="predicted"/>
<feature type="region of interest" description="Disordered" evidence="6">
    <location>
        <begin position="483"/>
        <end position="508"/>
    </location>
</feature>
<evidence type="ECO:0000259" key="8">
    <source>
        <dbReference type="PROSITE" id="PS51676"/>
    </source>
</evidence>
<dbReference type="STRING" id="698492.A0A0E9NIA5"/>
<evidence type="ECO:0008006" key="11">
    <source>
        <dbReference type="Google" id="ProtNLM"/>
    </source>
</evidence>
<dbReference type="GO" id="GO:0003723">
    <property type="term" value="F:RNA binding"/>
    <property type="evidence" value="ECO:0007669"/>
    <property type="project" value="TreeGrafter"/>
</dbReference>
<evidence type="ECO:0000259" key="7">
    <source>
        <dbReference type="PROSITE" id="PS50020"/>
    </source>
</evidence>
<dbReference type="CDD" id="cd00201">
    <property type="entry name" value="WW"/>
    <property type="match status" value="2"/>
</dbReference>
<organism evidence="9 10">
    <name type="scientific">Saitoella complicata (strain BCRC 22490 / CBS 7301 / JCM 7358 / NBRC 10748 / NRRL Y-17804)</name>
    <dbReference type="NCBI Taxonomy" id="698492"/>
    <lineage>
        <taxon>Eukaryota</taxon>
        <taxon>Fungi</taxon>
        <taxon>Dikarya</taxon>
        <taxon>Ascomycota</taxon>
        <taxon>Taphrinomycotina</taxon>
        <taxon>Taphrinomycotina incertae sedis</taxon>
        <taxon>Saitoella</taxon>
    </lineage>
</organism>
<evidence type="ECO:0000256" key="3">
    <source>
        <dbReference type="ARBA" id="ARBA00022737"/>
    </source>
</evidence>
<dbReference type="FunFam" id="1.10.10.440:FF:000013">
    <property type="entry name" value="pre-mRNA-processing protein 40A isoform X1"/>
    <property type="match status" value="1"/>
</dbReference>
<feature type="domain" description="FF" evidence="8">
    <location>
        <begin position="210"/>
        <end position="266"/>
    </location>
</feature>
<comment type="caution">
    <text evidence="9">The sequence shown here is derived from an EMBL/GenBank/DDBJ whole genome shotgun (WGS) entry which is preliminary data.</text>
</comment>
<comment type="subcellular location">
    <subcellularLocation>
        <location evidence="1">Nucleus</location>
    </subcellularLocation>
</comment>
<dbReference type="SUPFAM" id="SSF51045">
    <property type="entry name" value="WW domain"/>
    <property type="match status" value="2"/>
</dbReference>
<feature type="domain" description="FF" evidence="8">
    <location>
        <begin position="144"/>
        <end position="198"/>
    </location>
</feature>
<feature type="domain" description="FF" evidence="8">
    <location>
        <begin position="356"/>
        <end position="418"/>
    </location>
</feature>
<feature type="compositionally biased region" description="Basic and acidic residues" evidence="6">
    <location>
        <begin position="483"/>
        <end position="503"/>
    </location>
</feature>
<dbReference type="AlphaFoldDB" id="A0A0E9NIA5"/>
<dbReference type="Pfam" id="PF25432">
    <property type="entry name" value="FF_PRPF40A"/>
    <property type="match status" value="1"/>
</dbReference>
<dbReference type="GO" id="GO:0045292">
    <property type="term" value="P:mRNA cis splicing, via spliceosome"/>
    <property type="evidence" value="ECO:0007669"/>
    <property type="project" value="InterPro"/>
</dbReference>
<reference evidence="9 10" key="1">
    <citation type="journal article" date="2011" name="J. Gen. Appl. Microbiol.">
        <title>Draft genome sequencing of the enigmatic yeast Saitoella complicata.</title>
        <authorList>
            <person name="Nishida H."/>
            <person name="Hamamoto M."/>
            <person name="Sugiyama J."/>
        </authorList>
    </citation>
    <scope>NUCLEOTIDE SEQUENCE [LARGE SCALE GENOMIC DNA]</scope>
    <source>
        <strain evidence="9 10">NRRL Y-17804</strain>
    </source>
</reference>
<keyword evidence="3" id="KW-0677">Repeat</keyword>
<evidence type="ECO:0000256" key="5">
    <source>
        <dbReference type="ARBA" id="ARBA00023242"/>
    </source>
</evidence>
<feature type="domain" description="WW" evidence="7">
    <location>
        <begin position="45"/>
        <end position="72"/>
    </location>
</feature>
<reference evidence="9 10" key="2">
    <citation type="journal article" date="2014" name="J. Gen. Appl. Microbiol.">
        <title>The early diverging ascomycetous budding yeast Saitoella complicata has three histone deacetylases belonging to the Clr6, Hos2, and Rpd3 lineages.</title>
        <authorList>
            <person name="Nishida H."/>
            <person name="Matsumoto T."/>
            <person name="Kondo S."/>
            <person name="Hamamoto M."/>
            <person name="Yoshikawa H."/>
        </authorList>
    </citation>
    <scope>NUCLEOTIDE SEQUENCE [LARGE SCALE GENOMIC DNA]</scope>
    <source>
        <strain evidence="9 10">NRRL Y-17804</strain>
    </source>
</reference>
<evidence type="ECO:0000256" key="4">
    <source>
        <dbReference type="ARBA" id="ARBA00023187"/>
    </source>
</evidence>
<feature type="compositionally biased region" description="Basic and acidic residues" evidence="6">
    <location>
        <begin position="554"/>
        <end position="660"/>
    </location>
</feature>
<dbReference type="InterPro" id="IPR036517">
    <property type="entry name" value="FF_domain_sf"/>
</dbReference>
<gene>
    <name evidence="9" type="ORF">G7K_3551-t1</name>
</gene>
<dbReference type="SMART" id="SM00441">
    <property type="entry name" value="FF"/>
    <property type="match status" value="5"/>
</dbReference>
<dbReference type="GO" id="GO:0005685">
    <property type="term" value="C:U1 snRNP"/>
    <property type="evidence" value="ECO:0007669"/>
    <property type="project" value="TreeGrafter"/>
</dbReference>
<dbReference type="InterPro" id="IPR002713">
    <property type="entry name" value="FF_domain"/>
</dbReference>
<reference evidence="9 10" key="3">
    <citation type="journal article" date="2015" name="Genome Announc.">
        <title>Draft Genome Sequence of the Archiascomycetous Yeast Saitoella complicata.</title>
        <authorList>
            <person name="Yamauchi K."/>
            <person name="Kondo S."/>
            <person name="Hamamoto M."/>
            <person name="Takahashi Y."/>
            <person name="Ogura Y."/>
            <person name="Hayashi T."/>
            <person name="Nishida H."/>
        </authorList>
    </citation>
    <scope>NUCLEOTIDE SEQUENCE [LARGE SCALE GENOMIC DNA]</scope>
    <source>
        <strain evidence="9 10">NRRL Y-17804</strain>
    </source>
</reference>
<evidence type="ECO:0000256" key="1">
    <source>
        <dbReference type="ARBA" id="ARBA00004123"/>
    </source>
</evidence>
<dbReference type="SMART" id="SM00456">
    <property type="entry name" value="WW"/>
    <property type="match status" value="2"/>
</dbReference>
<dbReference type="OMA" id="RDEIFQD"/>
<dbReference type="PROSITE" id="PS50020">
    <property type="entry name" value="WW_DOMAIN_2"/>
    <property type="match status" value="2"/>
</dbReference>
<dbReference type="GO" id="GO:0071004">
    <property type="term" value="C:U2-type prespliceosome"/>
    <property type="evidence" value="ECO:0007669"/>
    <property type="project" value="TreeGrafter"/>
</dbReference>
<evidence type="ECO:0000256" key="6">
    <source>
        <dbReference type="SAM" id="MobiDB-lite"/>
    </source>
</evidence>
<protein>
    <recommendedName>
        <fullName evidence="11">Pre-mRNA-processing protein prp40</fullName>
    </recommendedName>
</protein>
<dbReference type="PANTHER" id="PTHR11864">
    <property type="entry name" value="PRE-MRNA-PROCESSING PROTEIN PRP40"/>
    <property type="match status" value="1"/>
</dbReference>
<dbReference type="SUPFAM" id="SSF81698">
    <property type="entry name" value="FF domain"/>
    <property type="match status" value="5"/>
</dbReference>
<evidence type="ECO:0000313" key="9">
    <source>
        <dbReference type="EMBL" id="GAO49401.1"/>
    </source>
</evidence>
<dbReference type="InterPro" id="IPR039726">
    <property type="entry name" value="Prp40-like"/>
</dbReference>
<evidence type="ECO:0000313" key="10">
    <source>
        <dbReference type="Proteomes" id="UP000033140"/>
    </source>
</evidence>
<keyword evidence="10" id="KW-1185">Reference proteome</keyword>
<dbReference type="Gene3D" id="2.20.70.10">
    <property type="match status" value="2"/>
</dbReference>
<feature type="region of interest" description="Disordered" evidence="6">
    <location>
        <begin position="554"/>
        <end position="682"/>
    </location>
</feature>
<keyword evidence="4" id="KW-0508">mRNA splicing</keyword>
<keyword evidence="2" id="KW-0507">mRNA processing</keyword>
<dbReference type="InterPro" id="IPR036020">
    <property type="entry name" value="WW_dom_sf"/>
</dbReference>
<feature type="compositionally biased region" description="Acidic residues" evidence="6">
    <location>
        <begin position="673"/>
        <end position="682"/>
    </location>
</feature>